<evidence type="ECO:0000259" key="10">
    <source>
        <dbReference type="PROSITE" id="PS50979"/>
    </source>
</evidence>
<dbReference type="Pfam" id="PF02785">
    <property type="entry name" value="Biotin_carb_C"/>
    <property type="match status" value="1"/>
</dbReference>
<sequence length="462" mass="49918">MTTSLRKLLIANRGEIAVRIIRAAQALGIKTVAACSEADADSLAARMADEVQLIGPARADRSYLNVDALLKAARDSGADAIHPGYGFLSENATFAEAVSAAGLIFVGPEADTIRRMGDKAEARRTAAAAGVPVVPGSADELEDVATALACADEIGYPLLIKASAGGGGRGIRMARDAAELAREFPLAQGEAQAAFGSGAVYLERFIRRARHIEVQILGDGQRAVHLFERECSLQRRRQKVFEEAPSPVLTPSQRQALCESAVRLAEQLRYRGAGTLEYLFDDESGEFFFIEMNTRIQVEHPVTEMITGIDLVQAMLRIAGGEPLGLQQSDIRMQGAALEMRINAEDPERNFFPCPGTVAELQWPQGDGVRVESHLYAGYRIPPYYDSLLAKLVVHGKDRAQAIARARAALTATRITGMATTLPLHQWLLADARVQAARFDTGALETWLAERAAARAAQLEEA</sequence>
<comment type="function">
    <text evidence="1">This protein is a component of the acetyl coenzyme A carboxylase complex; first, biotin carboxylase catalyzes the carboxylation of the carrier protein and then the transcarboxylase transfers the carboxyl group to form malonyl-CoA.</text>
</comment>
<dbReference type="SUPFAM" id="SSF56059">
    <property type="entry name" value="Glutathione synthetase ATP-binding domain-like"/>
    <property type="match status" value="1"/>
</dbReference>
<gene>
    <name evidence="11" type="ORF">CEJ45_20125</name>
</gene>
<dbReference type="Pfam" id="PF00289">
    <property type="entry name" value="Biotin_carb_N"/>
    <property type="match status" value="1"/>
</dbReference>
<dbReference type="InterPro" id="IPR051602">
    <property type="entry name" value="ACC_Biotin_Carboxylase"/>
</dbReference>
<keyword evidence="6" id="KW-0092">Biotin</keyword>
<dbReference type="PROSITE" id="PS50975">
    <property type="entry name" value="ATP_GRASP"/>
    <property type="match status" value="1"/>
</dbReference>
<evidence type="ECO:0000256" key="7">
    <source>
        <dbReference type="ARBA" id="ARBA00048600"/>
    </source>
</evidence>
<keyword evidence="12" id="KW-1185">Reference proteome</keyword>
<evidence type="ECO:0000256" key="2">
    <source>
        <dbReference type="ARBA" id="ARBA00013263"/>
    </source>
</evidence>
<protein>
    <recommendedName>
        <fullName evidence="2">biotin carboxylase</fullName>
        <ecNumber evidence="2">6.3.4.14</ecNumber>
    </recommendedName>
</protein>
<dbReference type="SUPFAM" id="SSF51246">
    <property type="entry name" value="Rudiment single hybrid motif"/>
    <property type="match status" value="1"/>
</dbReference>
<evidence type="ECO:0000256" key="6">
    <source>
        <dbReference type="ARBA" id="ARBA00023267"/>
    </source>
</evidence>
<accession>A0A225SNT9</accession>
<dbReference type="PROSITE" id="PS50979">
    <property type="entry name" value="BC"/>
    <property type="match status" value="1"/>
</dbReference>
<dbReference type="InterPro" id="IPR016185">
    <property type="entry name" value="PreATP-grasp_dom_sf"/>
</dbReference>
<dbReference type="PROSITE" id="PS00867">
    <property type="entry name" value="CPSASE_2"/>
    <property type="match status" value="1"/>
</dbReference>
<dbReference type="InterPro" id="IPR011054">
    <property type="entry name" value="Rudment_hybrid_motif"/>
</dbReference>
<evidence type="ECO:0000256" key="5">
    <source>
        <dbReference type="ARBA" id="ARBA00022840"/>
    </source>
</evidence>
<evidence type="ECO:0000256" key="4">
    <source>
        <dbReference type="ARBA" id="ARBA00022741"/>
    </source>
</evidence>
<proteinExistence type="predicted"/>
<dbReference type="Gene3D" id="3.30.470.20">
    <property type="entry name" value="ATP-grasp fold, B domain"/>
    <property type="match status" value="1"/>
</dbReference>
<evidence type="ECO:0000256" key="8">
    <source>
        <dbReference type="PROSITE-ProRule" id="PRU00409"/>
    </source>
</evidence>
<dbReference type="EMBL" id="NJGV01000023">
    <property type="protein sequence ID" value="OWY32771.1"/>
    <property type="molecule type" value="Genomic_DNA"/>
</dbReference>
<evidence type="ECO:0000313" key="12">
    <source>
        <dbReference type="Proteomes" id="UP000214747"/>
    </source>
</evidence>
<name>A0A225SNT9_9BURK</name>
<evidence type="ECO:0000259" key="9">
    <source>
        <dbReference type="PROSITE" id="PS50975"/>
    </source>
</evidence>
<dbReference type="SMART" id="SM00878">
    <property type="entry name" value="Biotin_carb_C"/>
    <property type="match status" value="1"/>
</dbReference>
<evidence type="ECO:0000256" key="3">
    <source>
        <dbReference type="ARBA" id="ARBA00022598"/>
    </source>
</evidence>
<dbReference type="Pfam" id="PF02786">
    <property type="entry name" value="CPSase_L_D2"/>
    <property type="match status" value="1"/>
</dbReference>
<dbReference type="AlphaFoldDB" id="A0A225SNT9"/>
<dbReference type="RefSeq" id="WP_088756870.1">
    <property type="nucleotide sequence ID" value="NZ_NJGV01000023.1"/>
</dbReference>
<organism evidence="11 12">
    <name type="scientific">Herbaspirillum aquaticum</name>
    <dbReference type="NCBI Taxonomy" id="568783"/>
    <lineage>
        <taxon>Bacteria</taxon>
        <taxon>Pseudomonadati</taxon>
        <taxon>Pseudomonadota</taxon>
        <taxon>Betaproteobacteria</taxon>
        <taxon>Burkholderiales</taxon>
        <taxon>Oxalobacteraceae</taxon>
        <taxon>Herbaspirillum</taxon>
    </lineage>
</organism>
<dbReference type="InterPro" id="IPR011764">
    <property type="entry name" value="Biotin_carboxylation_dom"/>
</dbReference>
<dbReference type="InterPro" id="IPR005481">
    <property type="entry name" value="BC-like_N"/>
</dbReference>
<evidence type="ECO:0000256" key="1">
    <source>
        <dbReference type="ARBA" id="ARBA00003761"/>
    </source>
</evidence>
<reference evidence="11 12" key="1">
    <citation type="journal article" date="2010" name="Int. J. Syst. Evol. Microbiol.">
        <title>Reclassification of Herbaspirillum putei as a later heterotypic synonym of Herbaspirillum huttiense, with the description of H. huttiense subsp. huttiense subsp. nov. and H. huttiense subsp. putei subsp. nov., comb. nov., and description of Herbaspirillum aquaticum sp. nov.</title>
        <authorList>
            <person name="Dobritsa A.P."/>
            <person name="Reddy M.C."/>
            <person name="Samadpour M."/>
        </authorList>
    </citation>
    <scope>NUCLEOTIDE SEQUENCE [LARGE SCALE GENOMIC DNA]</scope>
    <source>
        <strain evidence="11 12">IEH 4430</strain>
    </source>
</reference>
<comment type="caution">
    <text evidence="11">The sequence shown here is derived from an EMBL/GenBank/DDBJ whole genome shotgun (WGS) entry which is preliminary data.</text>
</comment>
<dbReference type="PANTHER" id="PTHR48095:SF2">
    <property type="entry name" value="BIOTIN CARBOXYLASE, CHLOROPLASTIC"/>
    <property type="match status" value="1"/>
</dbReference>
<keyword evidence="3 11" id="KW-0436">Ligase</keyword>
<dbReference type="InterPro" id="IPR011761">
    <property type="entry name" value="ATP-grasp"/>
</dbReference>
<dbReference type="FunFam" id="3.40.50.20:FF:000010">
    <property type="entry name" value="Propionyl-CoA carboxylase subunit alpha"/>
    <property type="match status" value="1"/>
</dbReference>
<dbReference type="GO" id="GO:0046872">
    <property type="term" value="F:metal ion binding"/>
    <property type="evidence" value="ECO:0007669"/>
    <property type="project" value="InterPro"/>
</dbReference>
<comment type="catalytic activity">
    <reaction evidence="7">
        <text>N(6)-biotinyl-L-lysyl-[protein] + hydrogencarbonate + ATP = N(6)-carboxybiotinyl-L-lysyl-[protein] + ADP + phosphate + H(+)</text>
        <dbReference type="Rhea" id="RHEA:13501"/>
        <dbReference type="Rhea" id="RHEA-COMP:10505"/>
        <dbReference type="Rhea" id="RHEA-COMP:10506"/>
        <dbReference type="ChEBI" id="CHEBI:15378"/>
        <dbReference type="ChEBI" id="CHEBI:17544"/>
        <dbReference type="ChEBI" id="CHEBI:30616"/>
        <dbReference type="ChEBI" id="CHEBI:43474"/>
        <dbReference type="ChEBI" id="CHEBI:83144"/>
        <dbReference type="ChEBI" id="CHEBI:83145"/>
        <dbReference type="ChEBI" id="CHEBI:456216"/>
        <dbReference type="EC" id="6.3.4.14"/>
    </reaction>
</comment>
<dbReference type="InterPro" id="IPR005479">
    <property type="entry name" value="CPAse_ATP-bd"/>
</dbReference>
<dbReference type="EC" id="6.3.4.14" evidence="2"/>
<dbReference type="GO" id="GO:0004075">
    <property type="term" value="F:biotin carboxylase activity"/>
    <property type="evidence" value="ECO:0007669"/>
    <property type="project" value="UniProtKB-EC"/>
</dbReference>
<dbReference type="NCBIfam" id="NF006367">
    <property type="entry name" value="PRK08591.1"/>
    <property type="match status" value="1"/>
</dbReference>
<evidence type="ECO:0000313" key="11">
    <source>
        <dbReference type="EMBL" id="OWY32771.1"/>
    </source>
</evidence>
<dbReference type="PROSITE" id="PS00866">
    <property type="entry name" value="CPSASE_1"/>
    <property type="match status" value="1"/>
</dbReference>
<dbReference type="Proteomes" id="UP000214747">
    <property type="component" value="Unassembled WGS sequence"/>
</dbReference>
<feature type="domain" description="ATP-grasp" evidence="9">
    <location>
        <begin position="123"/>
        <end position="320"/>
    </location>
</feature>
<dbReference type="FunFam" id="3.30.1490.20:FF:000003">
    <property type="entry name" value="acetyl-CoA carboxylase isoform X1"/>
    <property type="match status" value="1"/>
</dbReference>
<dbReference type="NCBIfam" id="NF009471">
    <property type="entry name" value="PRK12833.1"/>
    <property type="match status" value="1"/>
</dbReference>
<dbReference type="PANTHER" id="PTHR48095">
    <property type="entry name" value="PYRUVATE CARBOXYLASE SUBUNIT A"/>
    <property type="match status" value="1"/>
</dbReference>
<dbReference type="GO" id="GO:0005524">
    <property type="term" value="F:ATP binding"/>
    <property type="evidence" value="ECO:0007669"/>
    <property type="project" value="UniProtKB-UniRule"/>
</dbReference>
<feature type="domain" description="Biotin carboxylation" evidence="10">
    <location>
        <begin position="4"/>
        <end position="449"/>
    </location>
</feature>
<dbReference type="InterPro" id="IPR005482">
    <property type="entry name" value="Biotin_COase_C"/>
</dbReference>
<keyword evidence="5 8" id="KW-0067">ATP-binding</keyword>
<keyword evidence="4 8" id="KW-0547">Nucleotide-binding</keyword>
<dbReference type="SUPFAM" id="SSF52440">
    <property type="entry name" value="PreATP-grasp domain"/>
    <property type="match status" value="1"/>
</dbReference>